<feature type="domain" description="Peptidase M56" evidence="2">
    <location>
        <begin position="95"/>
        <end position="265"/>
    </location>
</feature>
<feature type="transmembrane region" description="Helical" evidence="1">
    <location>
        <begin position="298"/>
        <end position="317"/>
    </location>
</feature>
<dbReference type="AlphaFoldDB" id="A0AAE3E2M2"/>
<dbReference type="Pfam" id="PF05569">
    <property type="entry name" value="Peptidase_M56"/>
    <property type="match status" value="1"/>
</dbReference>
<dbReference type="InterPro" id="IPR008756">
    <property type="entry name" value="Peptidase_M56"/>
</dbReference>
<evidence type="ECO:0000259" key="2">
    <source>
        <dbReference type="Pfam" id="PF05569"/>
    </source>
</evidence>
<dbReference type="PANTHER" id="PTHR34978:SF3">
    <property type="entry name" value="SLR0241 PROTEIN"/>
    <property type="match status" value="1"/>
</dbReference>
<evidence type="ECO:0000313" key="3">
    <source>
        <dbReference type="EMBL" id="MCC2220594.1"/>
    </source>
</evidence>
<gene>
    <name evidence="3" type="ORF">LKD48_02875</name>
</gene>
<evidence type="ECO:0000256" key="1">
    <source>
        <dbReference type="SAM" id="Phobius"/>
    </source>
</evidence>
<evidence type="ECO:0000313" key="4">
    <source>
        <dbReference type="Proteomes" id="UP001198200"/>
    </source>
</evidence>
<sequence length="384" mass="44973">MRLEFESFITTLLASFLLFLIACFLFVRSKRILTIGYHTLTVVCVLSVLRLLFPFEFSFGSNLHLNKMATHIVVIFRRKHMLLSTITFSLFDIGILVWMLGIIIGLYKYIKTYKRDHFLIHSLGVNVSNNDRYSKLLTCACQYYHLNRSFDIYEIDELSSPMIFSIRKPTILLPAQNQYTDQELIFIFRHEVGHFYYHHLLYHFGGELFSIVYWWNPLNKYIKKQIDTLLEMSIDHSFSSSADETIAYLNCLLKVKKQSAQQQLFPKLNSSLSMNNLQESMLEKRFQLLTHSQKRQHFLSVFVVVISVSIYLFSYYFTLRGVSTPSEAKNNEIFTLTNENSYGISNGDGTYDLYLYGEYIETVDSLMGYDYVPIYNSLEDVPQN</sequence>
<name>A0AAE3E2M2_9FIRM</name>
<comment type="caution">
    <text evidence="3">The sequence shown here is derived from an EMBL/GenBank/DDBJ whole genome shotgun (WGS) entry which is preliminary data.</text>
</comment>
<dbReference type="CDD" id="cd07341">
    <property type="entry name" value="M56_BlaR1_MecR1_like"/>
    <property type="match status" value="1"/>
</dbReference>
<dbReference type="Proteomes" id="UP001198200">
    <property type="component" value="Unassembled WGS sequence"/>
</dbReference>
<reference evidence="3 4" key="1">
    <citation type="submission" date="2021-10" db="EMBL/GenBank/DDBJ databases">
        <title>Anaerobic single-cell dispensing facilitates the cultivation of human gut bacteria.</title>
        <authorList>
            <person name="Afrizal A."/>
        </authorList>
    </citation>
    <scope>NUCLEOTIDE SEQUENCE [LARGE SCALE GENOMIC DNA]</scope>
    <source>
        <strain evidence="3 4">CLA-AA-H224</strain>
    </source>
</reference>
<keyword evidence="1" id="KW-1133">Transmembrane helix</keyword>
<feature type="transmembrane region" description="Helical" evidence="1">
    <location>
        <begin position="86"/>
        <end position="107"/>
    </location>
</feature>
<dbReference type="EMBL" id="JAJEQN010000005">
    <property type="protein sequence ID" value="MCC2220594.1"/>
    <property type="molecule type" value="Genomic_DNA"/>
</dbReference>
<feature type="transmembrane region" description="Helical" evidence="1">
    <location>
        <begin position="34"/>
        <end position="53"/>
    </location>
</feature>
<keyword evidence="1" id="KW-0472">Membrane</keyword>
<organism evidence="3 4">
    <name type="scientific">Anthropogastromicrobium aceti</name>
    <dbReference type="NCBI Taxonomy" id="2981768"/>
    <lineage>
        <taxon>Bacteria</taxon>
        <taxon>Bacillati</taxon>
        <taxon>Bacillota</taxon>
        <taxon>Clostridia</taxon>
        <taxon>Lachnospirales</taxon>
        <taxon>Lachnospiraceae</taxon>
        <taxon>Anthropogastromicrobium</taxon>
    </lineage>
</organism>
<proteinExistence type="predicted"/>
<keyword evidence="1" id="KW-0812">Transmembrane</keyword>
<accession>A0AAE3E2M2</accession>
<dbReference type="RefSeq" id="WP_308731131.1">
    <property type="nucleotide sequence ID" value="NZ_JAJEQN010000005.1"/>
</dbReference>
<protein>
    <submittedName>
        <fullName evidence="3">M56 family metallopeptidase</fullName>
    </submittedName>
</protein>
<dbReference type="InterPro" id="IPR052173">
    <property type="entry name" value="Beta-lactam_resp_regulator"/>
</dbReference>
<dbReference type="PANTHER" id="PTHR34978">
    <property type="entry name" value="POSSIBLE SENSOR-TRANSDUCER PROTEIN BLAR"/>
    <property type="match status" value="1"/>
</dbReference>
<feature type="transmembrane region" description="Helical" evidence="1">
    <location>
        <begin position="6"/>
        <end position="27"/>
    </location>
</feature>
<dbReference type="PROSITE" id="PS51257">
    <property type="entry name" value="PROKAR_LIPOPROTEIN"/>
    <property type="match status" value="1"/>
</dbReference>
<keyword evidence="4" id="KW-1185">Reference proteome</keyword>